<dbReference type="PROSITE" id="PS51462">
    <property type="entry name" value="NUDIX"/>
    <property type="match status" value="1"/>
</dbReference>
<dbReference type="EMBL" id="JAACNO010002301">
    <property type="protein sequence ID" value="KAF4134297.1"/>
    <property type="molecule type" value="Genomic_DNA"/>
</dbReference>
<dbReference type="InterPro" id="IPR000086">
    <property type="entry name" value="NUDIX_hydrolase_dom"/>
</dbReference>
<feature type="chain" id="PRO_5032659524" evidence="4">
    <location>
        <begin position="17"/>
        <end position="333"/>
    </location>
</feature>
<evidence type="ECO:0000256" key="1">
    <source>
        <dbReference type="ARBA" id="ARBA00022723"/>
    </source>
</evidence>
<feature type="domain" description="Nudix hydrolase" evidence="5">
    <location>
        <begin position="186"/>
        <end position="308"/>
    </location>
</feature>
<keyword evidence="4" id="KW-0732">Signal</keyword>
<dbReference type="GO" id="GO:0005737">
    <property type="term" value="C:cytoplasm"/>
    <property type="evidence" value="ECO:0007669"/>
    <property type="project" value="TreeGrafter"/>
</dbReference>
<dbReference type="PANTHER" id="PTHR12629:SF0">
    <property type="entry name" value="DIPHOSPHOINOSITOL-POLYPHOSPHATE DIPHOSPHATASE"/>
    <property type="match status" value="1"/>
</dbReference>
<evidence type="ECO:0000259" key="5">
    <source>
        <dbReference type="PROSITE" id="PS51462"/>
    </source>
</evidence>
<dbReference type="PROSITE" id="PS00893">
    <property type="entry name" value="NUDIX_BOX"/>
    <property type="match status" value="1"/>
</dbReference>
<dbReference type="InterPro" id="IPR020084">
    <property type="entry name" value="NUDIX_hydrolase_CS"/>
</dbReference>
<evidence type="ECO:0000256" key="3">
    <source>
        <dbReference type="RuleBase" id="RU003476"/>
    </source>
</evidence>
<dbReference type="EMBL" id="WSZM01000149">
    <property type="protein sequence ID" value="KAF4040277.1"/>
    <property type="molecule type" value="Genomic_DNA"/>
</dbReference>
<evidence type="ECO:0000256" key="2">
    <source>
        <dbReference type="ARBA" id="ARBA00022801"/>
    </source>
</evidence>
<organism evidence="6 8">
    <name type="scientific">Phytophthora infestans</name>
    <name type="common">Potato late blight agent</name>
    <name type="synonym">Botrytis infestans</name>
    <dbReference type="NCBI Taxonomy" id="4787"/>
    <lineage>
        <taxon>Eukaryota</taxon>
        <taxon>Sar</taxon>
        <taxon>Stramenopiles</taxon>
        <taxon>Oomycota</taxon>
        <taxon>Peronosporomycetes</taxon>
        <taxon>Peronosporales</taxon>
        <taxon>Peronosporaceae</taxon>
        <taxon>Phytophthora</taxon>
    </lineage>
</organism>
<feature type="signal peptide" evidence="4">
    <location>
        <begin position="1"/>
        <end position="16"/>
    </location>
</feature>
<dbReference type="Pfam" id="PF00293">
    <property type="entry name" value="NUDIX"/>
    <property type="match status" value="1"/>
</dbReference>
<dbReference type="PANTHER" id="PTHR12629">
    <property type="entry name" value="DIPHOSPHOINOSITOL POLYPHOSPHATE PHOSPHOHYDROLASE"/>
    <property type="match status" value="1"/>
</dbReference>
<evidence type="ECO:0000313" key="7">
    <source>
        <dbReference type="EMBL" id="KAF4134297.1"/>
    </source>
</evidence>
<reference evidence="6" key="1">
    <citation type="submission" date="2020-04" db="EMBL/GenBank/DDBJ databases">
        <title>Hybrid Assembly of Korean Phytophthora infestans isolates.</title>
        <authorList>
            <person name="Prokchorchik M."/>
            <person name="Lee Y."/>
            <person name="Seo J."/>
            <person name="Cho J.-H."/>
            <person name="Park Y.-E."/>
            <person name="Jang D.-C."/>
            <person name="Im J.-S."/>
            <person name="Choi J.-G."/>
            <person name="Park H.-J."/>
            <person name="Lee G.-B."/>
            <person name="Lee Y.-G."/>
            <person name="Hong S.-Y."/>
            <person name="Cho K."/>
            <person name="Sohn K.H."/>
        </authorList>
    </citation>
    <scope>NUCLEOTIDE SEQUENCE</scope>
    <source>
        <strain evidence="6">KR_1_A1</strain>
        <strain evidence="7">KR_2_A2</strain>
    </source>
</reference>
<dbReference type="AlphaFoldDB" id="A0A833ST63"/>
<sequence>MRVLLILFVLISSASATSSEHVGITKTERFPIAAEVHRFLRRHYLEEEADIESDDEDRGGLDKVDDLITKVDDALGITGKMDDVAGKLGKVHVAPTTKTAVEKMEHAGLVKHLSGKYSVADKLSLTTLRQLAKVDEQRLKDNRVFDKKTGSGMRKKIEPFEGMKIAPQKYLEAHVARAGQLVDKENNRLLSAAVIGDGDNVLLISSSKKPNDWILPKGGWDHGESIEKAALREVIEEAGIQARLNHDLGKFTYKDGDKGYGLFAYTMDDVQRFDDWAESSRYRIDVPISDAKKLVGRRPIMVKILEAAEKKNALVKRGDLPKRDPQLENVNLT</sequence>
<dbReference type="PRINTS" id="PR00502">
    <property type="entry name" value="NUDIXFAMILY"/>
</dbReference>
<name>A0A833ST63_PHYIN</name>
<accession>A0A833ST63</accession>
<dbReference type="InterPro" id="IPR020476">
    <property type="entry name" value="Nudix_hydrolase"/>
</dbReference>
<dbReference type="InterPro" id="IPR015797">
    <property type="entry name" value="NUDIX_hydrolase-like_dom_sf"/>
</dbReference>
<evidence type="ECO:0000313" key="8">
    <source>
        <dbReference type="Proteomes" id="UP000602510"/>
    </source>
</evidence>
<keyword evidence="8" id="KW-1185">Reference proteome</keyword>
<dbReference type="Proteomes" id="UP000602510">
    <property type="component" value="Unassembled WGS sequence"/>
</dbReference>
<comment type="caution">
    <text evidence="6">The sequence shown here is derived from an EMBL/GenBank/DDBJ whole genome shotgun (WGS) entry which is preliminary data.</text>
</comment>
<gene>
    <name evidence="6" type="ORF">GN244_ATG07469</name>
    <name evidence="7" type="ORF">GN958_ATG16429</name>
</gene>
<dbReference type="Proteomes" id="UP000704712">
    <property type="component" value="Unassembled WGS sequence"/>
</dbReference>
<dbReference type="GO" id="GO:0046872">
    <property type="term" value="F:metal ion binding"/>
    <property type="evidence" value="ECO:0007669"/>
    <property type="project" value="UniProtKB-KW"/>
</dbReference>
<keyword evidence="1" id="KW-0479">Metal-binding</keyword>
<comment type="similarity">
    <text evidence="3">Belongs to the Nudix hydrolase family.</text>
</comment>
<dbReference type="GO" id="GO:0005634">
    <property type="term" value="C:nucleus"/>
    <property type="evidence" value="ECO:0007669"/>
    <property type="project" value="TreeGrafter"/>
</dbReference>
<keyword evidence="2 3" id="KW-0378">Hydrolase</keyword>
<evidence type="ECO:0000256" key="4">
    <source>
        <dbReference type="SAM" id="SignalP"/>
    </source>
</evidence>
<proteinExistence type="inferred from homology"/>
<evidence type="ECO:0000313" key="6">
    <source>
        <dbReference type="EMBL" id="KAF4040277.1"/>
    </source>
</evidence>
<dbReference type="Gene3D" id="3.90.79.10">
    <property type="entry name" value="Nucleoside Triphosphate Pyrophosphohydrolase"/>
    <property type="match status" value="1"/>
</dbReference>
<dbReference type="GO" id="GO:0016787">
    <property type="term" value="F:hydrolase activity"/>
    <property type="evidence" value="ECO:0007669"/>
    <property type="project" value="UniProtKB-KW"/>
</dbReference>
<dbReference type="SUPFAM" id="SSF55811">
    <property type="entry name" value="Nudix"/>
    <property type="match status" value="1"/>
</dbReference>
<protein>
    <submittedName>
        <fullName evidence="6">NUDIX domain-containing protein</fullName>
    </submittedName>
</protein>